<sequence length="251" mass="29582">MSDICKLTLKHGKYIKSHILPKALTRPAIKGKQFKQFGERTPSGFKRCSDSWYDQQIVIREGEDILRDYDNDGIKILKKHGLVWSSSKFKEKDGFFWVCNINNKESRELRLFFLSILWRAAVTEMKEFSEIELTDDDVEKIRLILLKKVEDDLSFFPISLATFDKKGEIHNFGGLKNEEFIPFPHNKLVNVFRFFIDGLIIRFYIDSGYDKNAPNILCNKKEIIINNIQWDNSWQRQNIILSILDAIKRQR</sequence>
<organism evidence="1 2">
    <name type="scientific">Vibrio parahaemolyticus</name>
    <dbReference type="NCBI Taxonomy" id="670"/>
    <lineage>
        <taxon>Bacteria</taxon>
        <taxon>Pseudomonadati</taxon>
        <taxon>Pseudomonadota</taxon>
        <taxon>Gammaproteobacteria</taxon>
        <taxon>Vibrionales</taxon>
        <taxon>Vibrionaceae</taxon>
        <taxon>Vibrio</taxon>
    </lineage>
</organism>
<evidence type="ECO:0000313" key="2">
    <source>
        <dbReference type="Proteomes" id="UP000726777"/>
    </source>
</evidence>
<evidence type="ECO:0000313" key="1">
    <source>
        <dbReference type="EMBL" id="MCC3807685.1"/>
    </source>
</evidence>
<proteinExistence type="predicted"/>
<protein>
    <submittedName>
        <fullName evidence="1">Uncharacterized protein</fullName>
    </submittedName>
</protein>
<name>A0A9Q3UJ30_VIBPH</name>
<dbReference type="Proteomes" id="UP000726777">
    <property type="component" value="Unassembled WGS sequence"/>
</dbReference>
<reference evidence="1" key="1">
    <citation type="submission" date="2020-09" db="EMBL/GenBank/DDBJ databases">
        <title>Genome sequence of Vibrio parahaemolyticus isolates.</title>
        <authorList>
            <person name="Hammerl J.A."/>
            <person name="Strauch E."/>
        </authorList>
    </citation>
    <scope>NUCLEOTIDE SEQUENCE</scope>
    <source>
        <strain evidence="1">17-VB00146</strain>
    </source>
</reference>
<comment type="caution">
    <text evidence="1">The sequence shown here is derived from an EMBL/GenBank/DDBJ whole genome shotgun (WGS) entry which is preliminary data.</text>
</comment>
<dbReference type="EMBL" id="JACVHL010000029">
    <property type="protein sequence ID" value="MCC3807685.1"/>
    <property type="molecule type" value="Genomic_DNA"/>
</dbReference>
<dbReference type="RefSeq" id="WP_228085953.1">
    <property type="nucleotide sequence ID" value="NZ_JACVHL010000029.1"/>
</dbReference>
<dbReference type="AlphaFoldDB" id="A0A9Q3UJ30"/>
<accession>A0A9Q3UJ30</accession>
<gene>
    <name evidence="1" type="ORF">IB292_21940</name>
</gene>